<accession>A0A059Y343</accession>
<dbReference type="AlphaFoldDB" id="A0A059Y343"/>
<proteinExistence type="predicted"/>
<protein>
    <submittedName>
        <fullName evidence="2">Uncharacterized protein</fullName>
    </submittedName>
</protein>
<organism evidence="2 3">
    <name type="scientific">Leptospirillum ferriphilum YSK</name>
    <dbReference type="NCBI Taxonomy" id="1441628"/>
    <lineage>
        <taxon>Bacteria</taxon>
        <taxon>Pseudomonadati</taxon>
        <taxon>Nitrospirota</taxon>
        <taxon>Nitrospiria</taxon>
        <taxon>Nitrospirales</taxon>
        <taxon>Nitrospiraceae</taxon>
        <taxon>Leptospirillum</taxon>
    </lineage>
</organism>
<name>A0A059Y343_9BACT</name>
<dbReference type="EMBL" id="CP007243">
    <property type="protein sequence ID" value="AIA31932.1"/>
    <property type="molecule type" value="Genomic_DNA"/>
</dbReference>
<evidence type="ECO:0000313" key="3">
    <source>
        <dbReference type="Proteomes" id="UP000027059"/>
    </source>
</evidence>
<evidence type="ECO:0000256" key="1">
    <source>
        <dbReference type="SAM" id="MobiDB-lite"/>
    </source>
</evidence>
<reference evidence="2 3" key="2">
    <citation type="journal article" date="2015" name="Biomed. Res. Int.">
        <title>Effects of Arsenite Resistance on the Growth and Functional Gene Expression of Leptospirillum ferriphilum and Acidithiobacillus thiooxidans in Pure Culture and Coculture.</title>
        <authorList>
            <person name="Jiang H."/>
            <person name="Liang Y."/>
            <person name="Yin H."/>
            <person name="Xiao Y."/>
            <person name="Guo X."/>
            <person name="Xu Y."/>
            <person name="Hu Q."/>
            <person name="Liu H."/>
            <person name="Liu X."/>
        </authorList>
    </citation>
    <scope>NUCLEOTIDE SEQUENCE [LARGE SCALE GENOMIC DNA]</scope>
    <source>
        <strain evidence="2 3">YSK</strain>
    </source>
</reference>
<sequence length="65" mass="7448">MSSFPERHPEAWPVPPEQIPGSKTQFLTRKSVYFSGQIVRGKKRVSFPSEVKEFGISEKRTGRIL</sequence>
<gene>
    <name evidence="2" type="ORF">Y981_10495</name>
</gene>
<feature type="region of interest" description="Disordered" evidence="1">
    <location>
        <begin position="1"/>
        <end position="22"/>
    </location>
</feature>
<keyword evidence="3" id="KW-1185">Reference proteome</keyword>
<feature type="compositionally biased region" description="Basic and acidic residues" evidence="1">
    <location>
        <begin position="1"/>
        <end position="10"/>
    </location>
</feature>
<dbReference type="KEGG" id="lfp:Y981_10495"/>
<dbReference type="HOGENOM" id="CLU_2844524_0_0_0"/>
<evidence type="ECO:0000313" key="2">
    <source>
        <dbReference type="EMBL" id="AIA31932.1"/>
    </source>
</evidence>
<dbReference type="Proteomes" id="UP000027059">
    <property type="component" value="Chromosome"/>
</dbReference>
<reference evidence="3" key="1">
    <citation type="submission" date="2014-02" db="EMBL/GenBank/DDBJ databases">
        <title>Complete genome sequence and comparative genomic analysis of the nitrogen-fixing bacterium Leptospirillum ferriphilum YSK.</title>
        <authorList>
            <person name="Guo X."/>
            <person name="Yin H."/>
            <person name="Liang Y."/>
            <person name="Hu Q."/>
            <person name="Ma L."/>
            <person name="Xiao Y."/>
            <person name="Zhang X."/>
            <person name="Qiu G."/>
            <person name="Liu X."/>
        </authorList>
    </citation>
    <scope>NUCLEOTIDE SEQUENCE [LARGE SCALE GENOMIC DNA]</scope>
    <source>
        <strain evidence="3">YSK</strain>
    </source>
</reference>